<dbReference type="InterPro" id="IPR002326">
    <property type="entry name" value="Cyt_c1"/>
</dbReference>
<keyword evidence="10" id="KW-0732">Signal</keyword>
<gene>
    <name evidence="12" type="ORF">J2T55_000227</name>
</gene>
<dbReference type="GO" id="GO:0020037">
    <property type="term" value="F:heme binding"/>
    <property type="evidence" value="ECO:0007669"/>
    <property type="project" value="InterPro"/>
</dbReference>
<dbReference type="AlphaFoldDB" id="A0AAE3HH75"/>
<feature type="chain" id="PRO_5042246081" evidence="10">
    <location>
        <begin position="20"/>
        <end position="239"/>
    </location>
</feature>
<feature type="binding site" description="covalent" evidence="8">
    <location>
        <position position="49"/>
    </location>
    <ligand>
        <name>heme c</name>
        <dbReference type="ChEBI" id="CHEBI:61717"/>
    </ligand>
</feature>
<evidence type="ECO:0000256" key="3">
    <source>
        <dbReference type="ARBA" id="ARBA00022692"/>
    </source>
</evidence>
<evidence type="ECO:0000256" key="8">
    <source>
        <dbReference type="PIRSR" id="PIRSR602326-1"/>
    </source>
</evidence>
<evidence type="ECO:0000256" key="1">
    <source>
        <dbReference type="ARBA" id="ARBA00004370"/>
    </source>
</evidence>
<keyword evidence="3 9" id="KW-0812">Transmembrane</keyword>
<keyword evidence="5 9" id="KW-1133">Transmembrane helix</keyword>
<keyword evidence="4 8" id="KW-0479">Metal-binding</keyword>
<comment type="cofactor">
    <cofactor evidence="8">
        <name>heme c</name>
        <dbReference type="ChEBI" id="CHEBI:61717"/>
    </cofactor>
    <text evidence="8">Binds 1 heme c group covalently per subunit.</text>
</comment>
<protein>
    <submittedName>
        <fullName evidence="12">Ubiquinol-cytochrome c reductase cytochrome c1 subunit</fullName>
    </submittedName>
</protein>
<comment type="subcellular location">
    <subcellularLocation>
        <location evidence="1">Membrane</location>
    </subcellularLocation>
</comment>
<dbReference type="Gene3D" id="1.10.760.10">
    <property type="entry name" value="Cytochrome c-like domain"/>
    <property type="match status" value="1"/>
</dbReference>
<dbReference type="GO" id="GO:0046872">
    <property type="term" value="F:metal ion binding"/>
    <property type="evidence" value="ECO:0007669"/>
    <property type="project" value="UniProtKB-KW"/>
</dbReference>
<evidence type="ECO:0000313" key="12">
    <source>
        <dbReference type="EMBL" id="MCS3902235.1"/>
    </source>
</evidence>
<keyword evidence="2 8" id="KW-0349">Heme</keyword>
<evidence type="ECO:0000256" key="10">
    <source>
        <dbReference type="SAM" id="SignalP"/>
    </source>
</evidence>
<dbReference type="RefSeq" id="WP_259053681.1">
    <property type="nucleotide sequence ID" value="NZ_JANUCT010000001.1"/>
</dbReference>
<evidence type="ECO:0000256" key="4">
    <source>
        <dbReference type="ARBA" id="ARBA00022723"/>
    </source>
</evidence>
<feature type="binding site" description="covalent" evidence="8">
    <location>
        <position position="53"/>
    </location>
    <ligand>
        <name>heme c</name>
        <dbReference type="ChEBI" id="CHEBI:61717"/>
    </ligand>
</feature>
<evidence type="ECO:0000256" key="9">
    <source>
        <dbReference type="SAM" id="Phobius"/>
    </source>
</evidence>
<evidence type="ECO:0000256" key="2">
    <source>
        <dbReference type="ARBA" id="ARBA00022617"/>
    </source>
</evidence>
<dbReference type="PANTHER" id="PTHR10266">
    <property type="entry name" value="CYTOCHROME C1"/>
    <property type="match status" value="1"/>
</dbReference>
<evidence type="ECO:0000256" key="6">
    <source>
        <dbReference type="ARBA" id="ARBA00023004"/>
    </source>
</evidence>
<feature type="binding site" description="covalent" evidence="8">
    <location>
        <position position="52"/>
    </location>
    <ligand>
        <name>heme c</name>
        <dbReference type="ChEBI" id="CHEBI:61717"/>
    </ligand>
</feature>
<comment type="caution">
    <text evidence="12">The sequence shown here is derived from an EMBL/GenBank/DDBJ whole genome shotgun (WGS) entry which is preliminary data.</text>
</comment>
<dbReference type="InterPro" id="IPR009056">
    <property type="entry name" value="Cyt_c-like_dom"/>
</dbReference>
<feature type="transmembrane region" description="Helical" evidence="9">
    <location>
        <begin position="212"/>
        <end position="230"/>
    </location>
</feature>
<dbReference type="PANTHER" id="PTHR10266:SF3">
    <property type="entry name" value="CYTOCHROME C1, HEME PROTEIN, MITOCHONDRIAL"/>
    <property type="match status" value="1"/>
</dbReference>
<keyword evidence="13" id="KW-1185">Reference proteome</keyword>
<dbReference type="EMBL" id="JANUCT010000001">
    <property type="protein sequence ID" value="MCS3902235.1"/>
    <property type="molecule type" value="Genomic_DNA"/>
</dbReference>
<proteinExistence type="predicted"/>
<dbReference type="Proteomes" id="UP001204445">
    <property type="component" value="Unassembled WGS sequence"/>
</dbReference>
<dbReference type="InterPro" id="IPR036909">
    <property type="entry name" value="Cyt_c-like_dom_sf"/>
</dbReference>
<evidence type="ECO:0000259" key="11">
    <source>
        <dbReference type="PROSITE" id="PS51007"/>
    </source>
</evidence>
<reference evidence="12" key="1">
    <citation type="submission" date="2022-08" db="EMBL/GenBank/DDBJ databases">
        <title>Genomic Encyclopedia of Type Strains, Phase III (KMG-III): the genomes of soil and plant-associated and newly described type strains.</title>
        <authorList>
            <person name="Whitman W."/>
        </authorList>
    </citation>
    <scope>NUCLEOTIDE SEQUENCE</scope>
    <source>
        <strain evidence="12">HMT 1</strain>
    </source>
</reference>
<dbReference type="GO" id="GO:0009055">
    <property type="term" value="F:electron transfer activity"/>
    <property type="evidence" value="ECO:0007669"/>
    <property type="project" value="InterPro"/>
</dbReference>
<dbReference type="PROSITE" id="PS51007">
    <property type="entry name" value="CYTC"/>
    <property type="match status" value="1"/>
</dbReference>
<dbReference type="SUPFAM" id="SSF46626">
    <property type="entry name" value="Cytochrome c"/>
    <property type="match status" value="1"/>
</dbReference>
<evidence type="ECO:0000313" key="13">
    <source>
        <dbReference type="Proteomes" id="UP001204445"/>
    </source>
</evidence>
<evidence type="ECO:0000256" key="5">
    <source>
        <dbReference type="ARBA" id="ARBA00022989"/>
    </source>
</evidence>
<dbReference type="Gene3D" id="1.20.5.100">
    <property type="entry name" value="Cytochrome c1, transmembrane anchor, C-terminal"/>
    <property type="match status" value="1"/>
</dbReference>
<sequence length="239" mass="26884">MLRSISAVSLLLLAGIASAASDGPIYHVDVDMDDEASLQRGARLFVNYCMGCHSAKFMRYNRMAEDLGIPETVLEDNLMFGTDKVGETMQTAMPAEQAEEWFGVAPPDLTLTARSRGADWIYSYLMTFYRDPASSTGFNNLQFPDASMPHVLAELQGIKAPVYEDGDDEHIAGLETVVEGSMSDDEYARAMRDLVNFMAYISEPAQMQRYQIGFWVIFYLLILLGVVYALKRNFWRDIH</sequence>
<dbReference type="GO" id="GO:0016020">
    <property type="term" value="C:membrane"/>
    <property type="evidence" value="ECO:0007669"/>
    <property type="project" value="UniProtKB-SubCell"/>
</dbReference>
<keyword evidence="7 9" id="KW-0472">Membrane</keyword>
<name>A0AAE3HH75_9GAMM</name>
<organism evidence="12 13">
    <name type="scientific">Methylohalomonas lacus</name>
    <dbReference type="NCBI Taxonomy" id="398773"/>
    <lineage>
        <taxon>Bacteria</taxon>
        <taxon>Pseudomonadati</taxon>
        <taxon>Pseudomonadota</taxon>
        <taxon>Gammaproteobacteria</taxon>
        <taxon>Methylohalomonadales</taxon>
        <taxon>Methylohalomonadaceae</taxon>
        <taxon>Methylohalomonas</taxon>
    </lineage>
</organism>
<feature type="domain" description="Cytochrome c" evidence="11">
    <location>
        <begin position="36"/>
        <end position="205"/>
    </location>
</feature>
<keyword evidence="6 8" id="KW-0408">Iron</keyword>
<accession>A0AAE3HH75</accession>
<dbReference type="Pfam" id="PF02167">
    <property type="entry name" value="Cytochrom_C1"/>
    <property type="match status" value="1"/>
</dbReference>
<feature type="signal peptide" evidence="10">
    <location>
        <begin position="1"/>
        <end position="19"/>
    </location>
</feature>
<evidence type="ECO:0000256" key="7">
    <source>
        <dbReference type="ARBA" id="ARBA00023136"/>
    </source>
</evidence>